<comment type="caution">
    <text evidence="8">The sequence shown here is derived from an EMBL/GenBank/DDBJ whole genome shotgun (WGS) entry which is preliminary data.</text>
</comment>
<evidence type="ECO:0000259" key="6">
    <source>
        <dbReference type="Pfam" id="PF04129"/>
    </source>
</evidence>
<reference evidence="8" key="1">
    <citation type="submission" date="2021-06" db="EMBL/GenBank/DDBJ databases">
        <authorList>
            <person name="Kallberg Y."/>
            <person name="Tangrot J."/>
            <person name="Rosling A."/>
        </authorList>
    </citation>
    <scope>NUCLEOTIDE SEQUENCE</scope>
    <source>
        <strain evidence="8">MT106</strain>
    </source>
</reference>
<name>A0A9N8ZGD9_9GLOM</name>
<protein>
    <submittedName>
        <fullName evidence="8">2639_t:CDS:1</fullName>
    </submittedName>
</protein>
<dbReference type="OrthoDB" id="19482at2759"/>
<dbReference type="GO" id="GO:0019905">
    <property type="term" value="F:syntaxin binding"/>
    <property type="evidence" value="ECO:0007669"/>
    <property type="project" value="TreeGrafter"/>
</dbReference>
<accession>A0A9N8ZGD9</accession>
<evidence type="ECO:0000313" key="8">
    <source>
        <dbReference type="EMBL" id="CAG8489569.1"/>
    </source>
</evidence>
<evidence type="ECO:0000256" key="3">
    <source>
        <dbReference type="ARBA" id="ARBA00022448"/>
    </source>
</evidence>
<evidence type="ECO:0000313" key="9">
    <source>
        <dbReference type="Proteomes" id="UP000789831"/>
    </source>
</evidence>
<evidence type="ECO:0000256" key="2">
    <source>
        <dbReference type="ARBA" id="ARBA00008180"/>
    </source>
</evidence>
<proteinExistence type="inferred from homology"/>
<dbReference type="Pfam" id="PF04129">
    <property type="entry name" value="Vps52_CC"/>
    <property type="match status" value="1"/>
</dbReference>
<dbReference type="AlphaFoldDB" id="A0A9N8ZGD9"/>
<sequence length="734" mass="84433">MASLSFVNEEEIVPTSKAPSTIVSEKLLEKLLGDISDTDILEIKDSEIVDDPITSSSLNTTTVVEENGFVREVLEKGMDLHEYAQNIEAELYAVERDHESEYVNQTRNFVDLHDEIQKMENMLSVFQMDLGNISSEIQSLQEKSLTMNIKLKNRTAVEEQLSSVLDGIVIPPPMIKKITEGDVDETWLAYLTELNRKMIYVTKNQDKEFVAFKDVGPELEKLRLKAAEKIRDFLLKKIKSLRIPNTNVQILQQSVFLKYKELHRFVMERYPEVAIEIRQTYVNTMKWYFYNHFERYNRGLQSLQSPIGDKLDLMGYDENVKKGGLFSTTRIALQDKTSIFALGDRIDTLRGQDAGVILVHVAENKNLKYPVEALFRSFNLTFIDNASSEYLFLLEFFAKDDKPAVDITRDLFAEIFDSTIKLGLATAKENVEHSYDVVGILLCIRLNTQFALELQRRRVPSLESYTNQINMLLWPRLKTIMDRHIESVKKAKNKLVARDVHPHYISRRYAEFAASILTLNDEYNDPPLKNSLTRLQSEFTALLNKMSLEFEDRKNRYIFLINNYDLVITILSENGGKSLEPEIDYFKELLNSKISGYVEEELHPYFGGLITFVKKAQEIKDVGTVSLESFDKISLDFSNTWRQSITAINASVIQNFSNFTNGTFILHAVLGQLIIYYTQFFNYLEARIQKDDDRGGSGGNSNGGSNGRMMMKLRHQPVDVQTVTAEIKRFRSNF</sequence>
<dbReference type="InterPro" id="IPR048319">
    <property type="entry name" value="Vps52_CC"/>
</dbReference>
<organism evidence="8 9">
    <name type="scientific">Ambispora gerdemannii</name>
    <dbReference type="NCBI Taxonomy" id="144530"/>
    <lineage>
        <taxon>Eukaryota</taxon>
        <taxon>Fungi</taxon>
        <taxon>Fungi incertae sedis</taxon>
        <taxon>Mucoromycota</taxon>
        <taxon>Glomeromycotina</taxon>
        <taxon>Glomeromycetes</taxon>
        <taxon>Archaeosporales</taxon>
        <taxon>Ambisporaceae</taxon>
        <taxon>Ambispora</taxon>
    </lineage>
</organism>
<dbReference type="EMBL" id="CAJVPL010000377">
    <property type="protein sequence ID" value="CAG8489569.1"/>
    <property type="molecule type" value="Genomic_DNA"/>
</dbReference>
<evidence type="ECO:0000259" key="7">
    <source>
        <dbReference type="Pfam" id="PF20655"/>
    </source>
</evidence>
<dbReference type="GO" id="GO:0005829">
    <property type="term" value="C:cytosol"/>
    <property type="evidence" value="ECO:0007669"/>
    <property type="project" value="GOC"/>
</dbReference>
<dbReference type="GO" id="GO:0000938">
    <property type="term" value="C:GARP complex"/>
    <property type="evidence" value="ECO:0007669"/>
    <property type="project" value="TreeGrafter"/>
</dbReference>
<dbReference type="Pfam" id="PF20655">
    <property type="entry name" value="Vps52_C"/>
    <property type="match status" value="1"/>
</dbReference>
<evidence type="ECO:0000256" key="4">
    <source>
        <dbReference type="ARBA" id="ARBA00022927"/>
    </source>
</evidence>
<dbReference type="GO" id="GO:0006896">
    <property type="term" value="P:Golgi to vacuole transport"/>
    <property type="evidence" value="ECO:0007669"/>
    <property type="project" value="TreeGrafter"/>
</dbReference>
<dbReference type="GO" id="GO:0042147">
    <property type="term" value="P:retrograde transport, endosome to Golgi"/>
    <property type="evidence" value="ECO:0007669"/>
    <property type="project" value="TreeGrafter"/>
</dbReference>
<comment type="similarity">
    <text evidence="2">Belongs to the VPS52 family.</text>
</comment>
<feature type="domain" description="Vps52 coiled-coil" evidence="6">
    <location>
        <begin position="103"/>
        <end position="266"/>
    </location>
</feature>
<keyword evidence="4" id="KW-0653">Protein transport</keyword>
<feature type="domain" description="Vps52 C-terminal" evidence="7">
    <location>
        <begin position="283"/>
        <end position="597"/>
    </location>
</feature>
<evidence type="ECO:0000256" key="1">
    <source>
        <dbReference type="ARBA" id="ARBA00004601"/>
    </source>
</evidence>
<keyword evidence="5" id="KW-0333">Golgi apparatus</keyword>
<keyword evidence="9" id="KW-1185">Reference proteome</keyword>
<dbReference type="Proteomes" id="UP000789831">
    <property type="component" value="Unassembled WGS sequence"/>
</dbReference>
<comment type="subcellular location">
    <subcellularLocation>
        <location evidence="1">Golgi apparatus</location>
        <location evidence="1">trans-Golgi network</location>
    </subcellularLocation>
</comment>
<keyword evidence="3" id="KW-0813">Transport</keyword>
<dbReference type="GO" id="GO:0015031">
    <property type="term" value="P:protein transport"/>
    <property type="evidence" value="ECO:0007669"/>
    <property type="project" value="UniProtKB-KW"/>
</dbReference>
<dbReference type="PANTHER" id="PTHR14190:SF7">
    <property type="entry name" value="VACUOLAR PROTEIN SORTING-ASSOCIATED PROTEIN 52 HOMOLOG"/>
    <property type="match status" value="1"/>
</dbReference>
<dbReference type="PANTHER" id="PTHR14190">
    <property type="entry name" value="SUPPRESSOR OF ACTIN MUTATIONS 2/VACUOLAR PROTEIN SORTING 52"/>
    <property type="match status" value="1"/>
</dbReference>
<dbReference type="GO" id="GO:0032456">
    <property type="term" value="P:endocytic recycling"/>
    <property type="evidence" value="ECO:0007669"/>
    <property type="project" value="TreeGrafter"/>
</dbReference>
<gene>
    <name evidence="8" type="ORF">AGERDE_LOCUS3675</name>
</gene>
<dbReference type="InterPro" id="IPR048361">
    <property type="entry name" value="Vps52_C"/>
</dbReference>
<dbReference type="InterPro" id="IPR007258">
    <property type="entry name" value="Vps52"/>
</dbReference>
<evidence type="ECO:0000256" key="5">
    <source>
        <dbReference type="ARBA" id="ARBA00023034"/>
    </source>
</evidence>